<keyword evidence="2 8" id="KW-0699">rRNA-binding</keyword>
<evidence type="ECO:0000256" key="7">
    <source>
        <dbReference type="ARBA" id="ARBA00035257"/>
    </source>
</evidence>
<dbReference type="Pfam" id="PF00189">
    <property type="entry name" value="Ribosomal_S3_C"/>
    <property type="match status" value="1"/>
</dbReference>
<gene>
    <name evidence="8 12" type="primary">rpsC</name>
    <name evidence="12" type="ORF">T190423A01A_10499</name>
</gene>
<evidence type="ECO:0000256" key="2">
    <source>
        <dbReference type="ARBA" id="ARBA00022730"/>
    </source>
</evidence>
<feature type="domain" description="KH type-2" evidence="11">
    <location>
        <begin position="38"/>
        <end position="106"/>
    </location>
</feature>
<evidence type="ECO:0000313" key="12">
    <source>
        <dbReference type="EMBL" id="CAL2101936.1"/>
    </source>
</evidence>
<dbReference type="InterPro" id="IPR018280">
    <property type="entry name" value="Ribosomal_uS3_CS"/>
</dbReference>
<keyword evidence="13" id="KW-1185">Reference proteome</keyword>
<dbReference type="SMART" id="SM00322">
    <property type="entry name" value="KH"/>
    <property type="match status" value="1"/>
</dbReference>
<reference evidence="12 13" key="1">
    <citation type="submission" date="2024-05" db="EMBL/GenBank/DDBJ databases">
        <authorList>
            <person name="Duchaud E."/>
        </authorList>
    </citation>
    <scope>NUCLEOTIDE SEQUENCE [LARGE SCALE GENOMIC DNA]</scope>
    <source>
        <strain evidence="12">Ena-SAMPLE-TAB-13-05-2024-13:56:06:370-140308</strain>
    </source>
</reference>
<comment type="similarity">
    <text evidence="1 8 9">Belongs to the universal ribosomal protein uS3 family.</text>
</comment>
<dbReference type="RefSeq" id="WP_299103703.1">
    <property type="nucleotide sequence ID" value="NZ_CAXJIO010000010.1"/>
</dbReference>
<evidence type="ECO:0000256" key="1">
    <source>
        <dbReference type="ARBA" id="ARBA00010761"/>
    </source>
</evidence>
<dbReference type="InterPro" id="IPR015946">
    <property type="entry name" value="KH_dom-like_a/b"/>
</dbReference>
<dbReference type="PANTHER" id="PTHR11760:SF19">
    <property type="entry name" value="SMALL RIBOSOMAL SUBUNIT PROTEIN US3C"/>
    <property type="match status" value="1"/>
</dbReference>
<sequence>MGQKTNPIGNRLGIIRGWESNWYGGNDYGDKIAEDDKIRKYLYARLSKASVSRVIIERTLKLVTVTITTARPGIIIGKGGQEVDKLKEELKKITGKEVQINIFEIKRPELDARLVASSIARQIENRISYKRATKMAIAAAMRMNAEGIKVQLSGRLNGAEMARSEHYKEGRIPLSTFRADIDYALVESHTTYGRIGVKVWIMKGEVYGKRELSPLVGLSKQKGGGNKGGKRQPRRRK</sequence>
<comment type="function">
    <text evidence="6 8">Binds the lower part of the 30S subunit head. Binds mRNA in the 70S ribosome, positioning it for translation.</text>
</comment>
<name>A0ABP1EXB8_9FLAO</name>
<dbReference type="SUPFAM" id="SSF54821">
    <property type="entry name" value="Ribosomal protein S3 C-terminal domain"/>
    <property type="match status" value="1"/>
</dbReference>
<dbReference type="InterPro" id="IPR036419">
    <property type="entry name" value="Ribosomal_S3_C_sf"/>
</dbReference>
<accession>A0ABP1EXB8</accession>
<evidence type="ECO:0000256" key="4">
    <source>
        <dbReference type="ARBA" id="ARBA00022980"/>
    </source>
</evidence>
<evidence type="ECO:0000256" key="8">
    <source>
        <dbReference type="HAMAP-Rule" id="MF_01309"/>
    </source>
</evidence>
<comment type="caution">
    <text evidence="12">The sequence shown here is derived from an EMBL/GenBank/DDBJ whole genome shotgun (WGS) entry which is preliminary data.</text>
</comment>
<dbReference type="CDD" id="cd02412">
    <property type="entry name" value="KH-II_30S_S3"/>
    <property type="match status" value="1"/>
</dbReference>
<proteinExistence type="inferred from homology"/>
<keyword evidence="5 8" id="KW-0687">Ribonucleoprotein</keyword>
<dbReference type="Gene3D" id="3.30.1140.32">
    <property type="entry name" value="Ribosomal protein S3, C-terminal domain"/>
    <property type="match status" value="1"/>
</dbReference>
<evidence type="ECO:0000256" key="9">
    <source>
        <dbReference type="RuleBase" id="RU003624"/>
    </source>
</evidence>
<dbReference type="PROSITE" id="PS00548">
    <property type="entry name" value="RIBOSOMAL_S3"/>
    <property type="match status" value="1"/>
</dbReference>
<evidence type="ECO:0000259" key="11">
    <source>
        <dbReference type="PROSITE" id="PS50823"/>
    </source>
</evidence>
<comment type="subunit">
    <text evidence="8">Part of the 30S ribosomal subunit. Forms a tight complex with proteins S10 and S14.</text>
</comment>
<evidence type="ECO:0000256" key="3">
    <source>
        <dbReference type="ARBA" id="ARBA00022884"/>
    </source>
</evidence>
<dbReference type="Pfam" id="PF07650">
    <property type="entry name" value="KH_2"/>
    <property type="match status" value="1"/>
</dbReference>
<evidence type="ECO:0000313" key="13">
    <source>
        <dbReference type="Proteomes" id="UP001497527"/>
    </source>
</evidence>
<dbReference type="InterPro" id="IPR005704">
    <property type="entry name" value="Ribosomal_uS3_bac-typ"/>
</dbReference>
<feature type="compositionally biased region" description="Basic residues" evidence="10">
    <location>
        <begin position="228"/>
        <end position="237"/>
    </location>
</feature>
<organism evidence="12 13">
    <name type="scientific">Tenacibaculum polynesiense</name>
    <dbReference type="NCBI Taxonomy" id="3137857"/>
    <lineage>
        <taxon>Bacteria</taxon>
        <taxon>Pseudomonadati</taxon>
        <taxon>Bacteroidota</taxon>
        <taxon>Flavobacteriia</taxon>
        <taxon>Flavobacteriales</taxon>
        <taxon>Flavobacteriaceae</taxon>
        <taxon>Tenacibaculum</taxon>
    </lineage>
</organism>
<dbReference type="InterPro" id="IPR057258">
    <property type="entry name" value="Ribosomal_uS3"/>
</dbReference>
<evidence type="ECO:0000256" key="5">
    <source>
        <dbReference type="ARBA" id="ARBA00023274"/>
    </source>
</evidence>
<evidence type="ECO:0000256" key="6">
    <source>
        <dbReference type="ARBA" id="ARBA00024998"/>
    </source>
</evidence>
<dbReference type="SUPFAM" id="SSF54814">
    <property type="entry name" value="Prokaryotic type KH domain (KH-domain type II)"/>
    <property type="match status" value="1"/>
</dbReference>
<evidence type="ECO:0000256" key="10">
    <source>
        <dbReference type="SAM" id="MobiDB-lite"/>
    </source>
</evidence>
<dbReference type="NCBIfam" id="TIGR01009">
    <property type="entry name" value="rpsC_bact"/>
    <property type="match status" value="1"/>
</dbReference>
<keyword evidence="4 8" id="KW-0689">Ribosomal protein</keyword>
<dbReference type="Gene3D" id="3.30.300.20">
    <property type="match status" value="1"/>
</dbReference>
<feature type="region of interest" description="Disordered" evidence="10">
    <location>
        <begin position="217"/>
        <end position="237"/>
    </location>
</feature>
<dbReference type="InterPro" id="IPR009019">
    <property type="entry name" value="KH_sf_prok-type"/>
</dbReference>
<protein>
    <recommendedName>
        <fullName evidence="7 8">Small ribosomal subunit protein uS3</fullName>
    </recommendedName>
</protein>
<dbReference type="InterPro" id="IPR004087">
    <property type="entry name" value="KH_dom"/>
</dbReference>
<dbReference type="InterPro" id="IPR001351">
    <property type="entry name" value="Ribosomal_uS3_C"/>
</dbReference>
<keyword evidence="3 8" id="KW-0694">RNA-binding</keyword>
<dbReference type="PANTHER" id="PTHR11760">
    <property type="entry name" value="30S/40S RIBOSOMAL PROTEIN S3"/>
    <property type="match status" value="1"/>
</dbReference>
<dbReference type="EMBL" id="CAXJIO010000010">
    <property type="protein sequence ID" value="CAL2101936.1"/>
    <property type="molecule type" value="Genomic_DNA"/>
</dbReference>
<dbReference type="Proteomes" id="UP001497527">
    <property type="component" value="Unassembled WGS sequence"/>
</dbReference>
<dbReference type="PROSITE" id="PS50823">
    <property type="entry name" value="KH_TYPE_2"/>
    <property type="match status" value="1"/>
</dbReference>
<dbReference type="HAMAP" id="MF_01309_B">
    <property type="entry name" value="Ribosomal_uS3_B"/>
    <property type="match status" value="1"/>
</dbReference>
<dbReference type="InterPro" id="IPR004044">
    <property type="entry name" value="KH_dom_type_2"/>
</dbReference>